<dbReference type="eggNOG" id="COG0456">
    <property type="taxonomic scope" value="Bacteria"/>
</dbReference>
<evidence type="ECO:0000313" key="3">
    <source>
        <dbReference type="Proteomes" id="UP000006281"/>
    </source>
</evidence>
<dbReference type="InterPro" id="IPR013653">
    <property type="entry name" value="GCN5-like_dom"/>
</dbReference>
<dbReference type="EMBL" id="HE804045">
    <property type="protein sequence ID" value="CCH33231.1"/>
    <property type="molecule type" value="Genomic_DNA"/>
</dbReference>
<dbReference type="InterPro" id="IPR000182">
    <property type="entry name" value="GNAT_dom"/>
</dbReference>
<protein>
    <recommendedName>
        <fullName evidence="1">N-acetyltransferase domain-containing protein</fullName>
    </recommendedName>
</protein>
<dbReference type="SUPFAM" id="SSF55729">
    <property type="entry name" value="Acyl-CoA N-acyltransferases (Nat)"/>
    <property type="match status" value="1"/>
</dbReference>
<dbReference type="Proteomes" id="UP000006281">
    <property type="component" value="Chromosome"/>
</dbReference>
<dbReference type="KEGG" id="sesp:BN6_59750"/>
<organism evidence="2 3">
    <name type="scientific">Saccharothrix espanaensis (strain ATCC 51144 / DSM 44229 / JCM 9112 / NBRC 15066 / NRRL 15764)</name>
    <dbReference type="NCBI Taxonomy" id="1179773"/>
    <lineage>
        <taxon>Bacteria</taxon>
        <taxon>Bacillati</taxon>
        <taxon>Actinomycetota</taxon>
        <taxon>Actinomycetes</taxon>
        <taxon>Pseudonocardiales</taxon>
        <taxon>Pseudonocardiaceae</taxon>
        <taxon>Saccharothrix</taxon>
    </lineage>
</organism>
<dbReference type="OrthoDB" id="4966223at2"/>
<sequence length="229" mass="24283">MTGHATDVDTADLVRRWQRGWSACRGWEPPREAGGGLHFLLRRPGRHHEVVALRADDEPGTVGVLAAEVAGHAEAAWLTVPTARPDAVERELRAAGLVVKQSREWLMTRDLAGHPTRPAAGPYRTTTSVDGAVLKAEVRHESGDLAASGLAGVIGPDAVPDRIETDPGHRRRGLGTVVMGALAEAAVVRGARTGILLASPDGERLYTSLGWTTRWSVVIATNVVPSGVS</sequence>
<reference evidence="2 3" key="1">
    <citation type="journal article" date="2012" name="BMC Genomics">
        <title>Complete genome sequence of Saccharothrix espanaensis DSM 44229T and comparison to the other completely sequenced Pseudonocardiaceae.</title>
        <authorList>
            <person name="Strobel T."/>
            <person name="Al-Dilaimi A."/>
            <person name="Blom J."/>
            <person name="Gessner A."/>
            <person name="Kalinowski J."/>
            <person name="Luzhetska M."/>
            <person name="Puhler A."/>
            <person name="Szczepanowski R."/>
            <person name="Bechthold A."/>
            <person name="Ruckert C."/>
        </authorList>
    </citation>
    <scope>NUCLEOTIDE SEQUENCE [LARGE SCALE GENOMIC DNA]</scope>
    <source>
        <strain evidence="3">ATCC 51144 / DSM 44229 / JCM 9112 / NBRC 15066 / NRRL 15764</strain>
    </source>
</reference>
<evidence type="ECO:0000313" key="2">
    <source>
        <dbReference type="EMBL" id="CCH33231.1"/>
    </source>
</evidence>
<dbReference type="PATRIC" id="fig|1179773.3.peg.6016"/>
<dbReference type="STRING" id="1179773.BN6_59750"/>
<accession>K0K4L3</accession>
<dbReference type="PROSITE" id="PS51186">
    <property type="entry name" value="GNAT"/>
    <property type="match status" value="1"/>
</dbReference>
<dbReference type="RefSeq" id="WP_015103342.1">
    <property type="nucleotide sequence ID" value="NC_019673.1"/>
</dbReference>
<feature type="domain" description="N-acetyltransferase" evidence="1">
    <location>
        <begin position="78"/>
        <end position="229"/>
    </location>
</feature>
<name>K0K4L3_SACES</name>
<dbReference type="AlphaFoldDB" id="K0K4L3"/>
<gene>
    <name evidence="2" type="ordered locus">BN6_59750</name>
</gene>
<dbReference type="Pfam" id="PF08445">
    <property type="entry name" value="FR47"/>
    <property type="match status" value="1"/>
</dbReference>
<evidence type="ECO:0000259" key="1">
    <source>
        <dbReference type="PROSITE" id="PS51186"/>
    </source>
</evidence>
<dbReference type="Gene3D" id="3.40.630.30">
    <property type="match status" value="1"/>
</dbReference>
<proteinExistence type="predicted"/>
<dbReference type="BioCyc" id="SESP1179773:BN6_RS28745-MONOMER"/>
<dbReference type="GO" id="GO:0016747">
    <property type="term" value="F:acyltransferase activity, transferring groups other than amino-acyl groups"/>
    <property type="evidence" value="ECO:0007669"/>
    <property type="project" value="InterPro"/>
</dbReference>
<keyword evidence="3" id="KW-1185">Reference proteome</keyword>
<dbReference type="HOGENOM" id="CLU_083895_1_0_11"/>
<dbReference type="InterPro" id="IPR016181">
    <property type="entry name" value="Acyl_CoA_acyltransferase"/>
</dbReference>